<feature type="domain" description="AMP-binding enzyme C-terminal" evidence="5">
    <location>
        <begin position="471"/>
        <end position="548"/>
    </location>
</feature>
<proteinExistence type="inferred from homology"/>
<feature type="region of interest" description="Disordered" evidence="3">
    <location>
        <begin position="568"/>
        <end position="608"/>
    </location>
</feature>
<dbReference type="PANTHER" id="PTHR43201:SF5">
    <property type="entry name" value="MEDIUM-CHAIN ACYL-COA LIGASE ACSF2, MITOCHONDRIAL"/>
    <property type="match status" value="1"/>
</dbReference>
<dbReference type="InterPro" id="IPR025110">
    <property type="entry name" value="AMP-bd_C"/>
</dbReference>
<dbReference type="PANTHER" id="PTHR43201">
    <property type="entry name" value="ACYL-COA SYNTHETASE"/>
    <property type="match status" value="1"/>
</dbReference>
<keyword evidence="2" id="KW-0436">Ligase</keyword>
<organism evidence="6 7">
    <name type="scientific">Novosphingobium kalidii</name>
    <dbReference type="NCBI Taxonomy" id="3230299"/>
    <lineage>
        <taxon>Bacteria</taxon>
        <taxon>Pseudomonadati</taxon>
        <taxon>Pseudomonadota</taxon>
        <taxon>Alphaproteobacteria</taxon>
        <taxon>Sphingomonadales</taxon>
        <taxon>Sphingomonadaceae</taxon>
        <taxon>Novosphingobium</taxon>
    </lineage>
</organism>
<accession>A0ABV2D3Y6</accession>
<gene>
    <name evidence="6" type="ORF">ABVV53_13310</name>
</gene>
<feature type="domain" description="AMP-dependent synthetase/ligase" evidence="4">
    <location>
        <begin position="39"/>
        <end position="422"/>
    </location>
</feature>
<evidence type="ECO:0000256" key="3">
    <source>
        <dbReference type="SAM" id="MobiDB-lite"/>
    </source>
</evidence>
<comment type="caution">
    <text evidence="6">The sequence shown here is derived from an EMBL/GenBank/DDBJ whole genome shotgun (WGS) entry which is preliminary data.</text>
</comment>
<evidence type="ECO:0000313" key="6">
    <source>
        <dbReference type="EMBL" id="MET1756420.1"/>
    </source>
</evidence>
<sequence>MVRSNKPVDGSYAFGIPLSEEKGIGPLTLGQYLRELAWAHSSREAVVQREGDLVERWTYAELWNHSIDVARALIASGVGKGTRVGILMTNRLEFLSALFGTALAGGVATTLNTFFTAPELGAVLETAGCSVLLMERRVLRKDFLAMLRDLDPAATEGSPGGIGSLRFPFLRHVVCIGEVDANGAAEGWNQFLRRGESIPAAHVDARDAAITPADPGVLFFSSGSTGKAKGILTAHRSVCLQLWRWKTWYGISEPPRTWSANAFFFSGNFAMALGGTLSSGGCLILQRTFEPSEALRLIEQERATMLLAWPHQWPQLETAAGYETSNLSALRYVDANSPVARHPSVCTKWREPRAYGSTETFTLITALPGGESSSGASAAGSHGVPTAGSAVRIVDPITRQVLPLGESGEIAVKGPTLMLGYLGIPLDEMLDDEGYFCTGDGGHLDVEGRLFWSGRLNDIIKTGGANVSPLEIDEVLRDCPGVKISQTIGVPDDLLGEMIVACIVPHERWALTQKDVQAHARQQLASFKVPREVLFFADDELATTGSAKIKTAHLRKLARARLASDGAIRPTWQASAPDASDDSTVKPNAPAGKQGRVGQVDASPTQAS</sequence>
<evidence type="ECO:0000259" key="5">
    <source>
        <dbReference type="Pfam" id="PF13193"/>
    </source>
</evidence>
<dbReference type="Proteomes" id="UP001548713">
    <property type="component" value="Unassembled WGS sequence"/>
</dbReference>
<comment type="similarity">
    <text evidence="1">Belongs to the ATP-dependent AMP-binding enzyme family.</text>
</comment>
<dbReference type="InterPro" id="IPR045851">
    <property type="entry name" value="AMP-bd_C_sf"/>
</dbReference>
<evidence type="ECO:0000313" key="7">
    <source>
        <dbReference type="Proteomes" id="UP001548713"/>
    </source>
</evidence>
<dbReference type="InterPro" id="IPR042099">
    <property type="entry name" value="ANL_N_sf"/>
</dbReference>
<dbReference type="Gene3D" id="3.30.300.30">
    <property type="match status" value="1"/>
</dbReference>
<reference evidence="6 7" key="1">
    <citation type="submission" date="2024-07" db="EMBL/GenBank/DDBJ databases">
        <title>Novosphingobium kalidii RD2P27.</title>
        <authorList>
            <person name="Sun J.-Q."/>
        </authorList>
    </citation>
    <scope>NUCLEOTIDE SEQUENCE [LARGE SCALE GENOMIC DNA]</scope>
    <source>
        <strain evidence="6 7">RD2P27</strain>
    </source>
</reference>
<dbReference type="PROSITE" id="PS00455">
    <property type="entry name" value="AMP_BINDING"/>
    <property type="match status" value="1"/>
</dbReference>
<evidence type="ECO:0000256" key="1">
    <source>
        <dbReference type="ARBA" id="ARBA00006432"/>
    </source>
</evidence>
<name>A0ABV2D3Y6_9SPHN</name>
<dbReference type="EMBL" id="JBEWLY010000021">
    <property type="protein sequence ID" value="MET1756420.1"/>
    <property type="molecule type" value="Genomic_DNA"/>
</dbReference>
<keyword evidence="7" id="KW-1185">Reference proteome</keyword>
<dbReference type="InterPro" id="IPR020845">
    <property type="entry name" value="AMP-binding_CS"/>
</dbReference>
<dbReference type="RefSeq" id="WP_353984912.1">
    <property type="nucleotide sequence ID" value="NZ_JBEWLY010000021.1"/>
</dbReference>
<dbReference type="CDD" id="cd04433">
    <property type="entry name" value="AFD_class_I"/>
    <property type="match status" value="1"/>
</dbReference>
<dbReference type="Gene3D" id="3.40.50.12780">
    <property type="entry name" value="N-terminal domain of ligase-like"/>
    <property type="match status" value="1"/>
</dbReference>
<evidence type="ECO:0000256" key="2">
    <source>
        <dbReference type="ARBA" id="ARBA00022598"/>
    </source>
</evidence>
<dbReference type="Pfam" id="PF13193">
    <property type="entry name" value="AMP-binding_C"/>
    <property type="match status" value="1"/>
</dbReference>
<dbReference type="Pfam" id="PF00501">
    <property type="entry name" value="AMP-binding"/>
    <property type="match status" value="1"/>
</dbReference>
<evidence type="ECO:0000259" key="4">
    <source>
        <dbReference type="Pfam" id="PF00501"/>
    </source>
</evidence>
<protein>
    <submittedName>
        <fullName evidence="6">Class I adenylate-forming enzyme family protein</fullName>
    </submittedName>
</protein>
<dbReference type="InterPro" id="IPR000873">
    <property type="entry name" value="AMP-dep_synth/lig_dom"/>
</dbReference>
<dbReference type="SUPFAM" id="SSF56801">
    <property type="entry name" value="Acetyl-CoA synthetase-like"/>
    <property type="match status" value="1"/>
</dbReference>